<evidence type="ECO:0000256" key="3">
    <source>
        <dbReference type="ARBA" id="ARBA00022490"/>
    </source>
</evidence>
<dbReference type="PANTHER" id="PTHR23244">
    <property type="entry name" value="KELCH REPEAT DOMAIN"/>
    <property type="match status" value="1"/>
</dbReference>
<feature type="compositionally biased region" description="Low complexity" evidence="7">
    <location>
        <begin position="591"/>
        <end position="601"/>
    </location>
</feature>
<dbReference type="GO" id="GO:0061245">
    <property type="term" value="P:establishment or maintenance of bipolar cell polarity"/>
    <property type="evidence" value="ECO:0007669"/>
    <property type="project" value="TreeGrafter"/>
</dbReference>
<feature type="compositionally biased region" description="Polar residues" evidence="7">
    <location>
        <begin position="664"/>
        <end position="674"/>
    </location>
</feature>
<keyword evidence="2" id="KW-0880">Kelch repeat</keyword>
<feature type="compositionally biased region" description="Basic and acidic residues" evidence="7">
    <location>
        <begin position="1321"/>
        <end position="1338"/>
    </location>
</feature>
<dbReference type="GO" id="GO:0051285">
    <property type="term" value="C:cell cortex of cell tip"/>
    <property type="evidence" value="ECO:0007669"/>
    <property type="project" value="TreeGrafter"/>
</dbReference>
<feature type="coiled-coil region" evidence="6">
    <location>
        <begin position="976"/>
        <end position="1024"/>
    </location>
</feature>
<dbReference type="InterPro" id="IPR006652">
    <property type="entry name" value="Kelch_1"/>
</dbReference>
<comment type="caution">
    <text evidence="8">The sequence shown here is derived from an EMBL/GenBank/DDBJ whole genome shotgun (WGS) entry which is preliminary data.</text>
</comment>
<feature type="compositionally biased region" description="Basic and acidic residues" evidence="7">
    <location>
        <begin position="605"/>
        <end position="619"/>
    </location>
</feature>
<feature type="compositionally biased region" description="Polar residues" evidence="7">
    <location>
        <begin position="499"/>
        <end position="526"/>
    </location>
</feature>
<feature type="compositionally biased region" description="Low complexity" evidence="7">
    <location>
        <begin position="645"/>
        <end position="655"/>
    </location>
</feature>
<gene>
    <name evidence="8" type="ORF">OnM2_021041</name>
</gene>
<evidence type="ECO:0000256" key="2">
    <source>
        <dbReference type="ARBA" id="ARBA00022441"/>
    </source>
</evidence>
<feature type="region of interest" description="Disordered" evidence="7">
    <location>
        <begin position="20"/>
        <end position="88"/>
    </location>
</feature>
<dbReference type="SUPFAM" id="SSF117281">
    <property type="entry name" value="Kelch motif"/>
    <property type="match status" value="1"/>
</dbReference>
<keyword evidence="4" id="KW-0677">Repeat</keyword>
<comment type="subcellular location">
    <subcellularLocation>
        <location evidence="1">Cytoplasm</location>
    </subcellularLocation>
</comment>
<keyword evidence="3" id="KW-0963">Cytoplasm</keyword>
<evidence type="ECO:0000256" key="6">
    <source>
        <dbReference type="SAM" id="Coils"/>
    </source>
</evidence>
<feature type="region of interest" description="Disordered" evidence="7">
    <location>
        <begin position="1162"/>
        <end position="1183"/>
    </location>
</feature>
<dbReference type="STRING" id="212602.A0A420I2W1"/>
<keyword evidence="9" id="KW-1185">Reference proteome</keyword>
<dbReference type="SMART" id="SM00612">
    <property type="entry name" value="Kelch"/>
    <property type="match status" value="2"/>
</dbReference>
<dbReference type="Proteomes" id="UP000286134">
    <property type="component" value="Unassembled WGS sequence"/>
</dbReference>
<dbReference type="Gene3D" id="2.120.10.80">
    <property type="entry name" value="Kelch-type beta propeller"/>
    <property type="match status" value="2"/>
</dbReference>
<dbReference type="PANTHER" id="PTHR23244:SF456">
    <property type="entry name" value="MULTIPLE EPIDERMAL GROWTH FACTOR-LIKE DOMAINS PROTEIN 8"/>
    <property type="match status" value="1"/>
</dbReference>
<evidence type="ECO:0000256" key="7">
    <source>
        <dbReference type="SAM" id="MobiDB-lite"/>
    </source>
</evidence>
<reference evidence="8 9" key="1">
    <citation type="journal article" date="2018" name="BMC Genomics">
        <title>Comparative genome analyses reveal sequence features reflecting distinct modes of host-adaptation between dicot and monocot powdery mildew.</title>
        <authorList>
            <person name="Wu Y."/>
            <person name="Ma X."/>
            <person name="Pan Z."/>
            <person name="Kale S.D."/>
            <person name="Song Y."/>
            <person name="King H."/>
            <person name="Zhang Q."/>
            <person name="Presley C."/>
            <person name="Deng X."/>
            <person name="Wei C.I."/>
            <person name="Xiao S."/>
        </authorList>
    </citation>
    <scope>NUCLEOTIDE SEQUENCE [LARGE SCALE GENOMIC DNA]</scope>
    <source>
        <strain evidence="8">UMSG2</strain>
    </source>
</reference>
<sequence>MAFLFKSKKNADKIQFTKESPRAAVISPSTQQSSIARSNEKSGGFSTTPGTSVNNSITSLQGGALQSPPSPDQLNNRRGLSTEQAQDFSVRNGTIPVIQPLGSSPNPSLYPWSQVRITFSTGPSGPFPRYGAAVNSVASKDGGIYLMGGLVNGSSVKGDLWMVEAVGNMACYPLTTTAEGPSPRVGHASLLVGNAFIVYGGDTKMDDSDVLDETLYLLNTSTRQWSRAIPAGPRPAGRYGHSLNILGSKIYVFGGQVEGYFMNDLVAFDLNLLQVPTNRWEFLIKNSEDGGPPVGQIPSARTNHSVVTYNEKLYLFGGTNGLQWYNDVWCYDPIPNTWTLLDCIGYIPVPREGHAAAIVDDVMYVFGGRADDGSDLGDLAAFRITSRRWYTFQNMGQSPTARSGHSMTAYGKQIVVMGGEPNTLPREVGDLAIAYLLDTGKIRYPNDHNTQQLPERVIGSRRPSVSDKPSLATNRVLASRDSPIIDTKRANGITGRGNGQSSLNGNESNGAMNSPGPQAQTSQGKVASSKLPRAATTQVNSGTHALEQVPPPRSNSATPTASGRSKYQSRYEVGHSSSVDISGRSLDEGFSTSSSHSFLMSPNSKDNHKEISGPNERKNTMNQGSSVIKQSVNENAPPVSLKNAGSGSSRPSSRSRSNHHHGSLDTTSDQNSFRKASGTRPTSPPPSNRQVNNPLVRKGSARNSQTVSLLKELDAAKNRNIWYASELALARKAGYTPSSSSSFDQQTLDSFDDEDRTLIEALIAMKMEIVNVQGSIDQQTISAARQIAEVEKQRDSAIRELAYVKAKLASCNLNQTITPSPDKELQDLKNISINRSEDITKRLAAVLADQGELQKRNESLSTELETEKRSRELAEEVASSSQTRISELEAYKQQNSVEIERLRSELHELQVSSRKEAIECAEALASAQLLQAEKEELQVKYQKALGSSQLNQKTFQSLRDTIDSSVEMRYVLQRQLEDERGQREIVEAKLSRLRTEHEDCTSELEISTRKLRDAEELLETHSNESKSNWQAIKSGLERMVSRDSEPPSIDSVNDQKTLALQSQLEAANNMVRKYQEAADAASEKLRSAEERIAGLEAYQEQASREGMSIRKQLQNTFKEIQILQATNTDLKYQIESQQLETNAVNIQHSTLKDILEERGIRTSNSSKARGHSSPTSASNTPDVNQLRELEQQLSDSIASHEETKNIYEAREQEVERAYREKLSQLDKDYQTAVNYVKGTEKMLKRLNDELARFKVDNIRLKDQLNDAEKRATAIHGPTGWEEERAELQSRNESLQEEIKSSVKQLEQKIIEVRKELISTEQERDELRHDQEETRRRAQADVTQLQKENSLLQQRVQDAEQKVSLLLDQVEQSVDIYRRHSRPVDSNGATPSTNSNLIYQRSLVVADSASETSYDGGNRNSMALDSLASELETLRSNWQNTNKNYRLSNAFDIEDITTTMKS</sequence>
<feature type="compositionally biased region" description="Polar residues" evidence="7">
    <location>
        <begin position="620"/>
        <end position="634"/>
    </location>
</feature>
<feature type="region of interest" description="Disordered" evidence="7">
    <location>
        <begin position="444"/>
        <end position="703"/>
    </location>
</feature>
<dbReference type="EMBL" id="MCFK01002193">
    <property type="protein sequence ID" value="RKF64012.1"/>
    <property type="molecule type" value="Genomic_DNA"/>
</dbReference>
<proteinExistence type="predicted"/>
<protein>
    <submittedName>
        <fullName evidence="8">Putative kelch-domain-containing protein</fullName>
    </submittedName>
</protein>
<dbReference type="OrthoDB" id="45365at2759"/>
<dbReference type="Pfam" id="PF24681">
    <property type="entry name" value="Kelch_KLHDC2_KLHL20_DRC7"/>
    <property type="match status" value="1"/>
</dbReference>
<feature type="compositionally biased region" description="Polar residues" evidence="7">
    <location>
        <begin position="72"/>
        <end position="88"/>
    </location>
</feature>
<accession>A0A420I2W1</accession>
<feature type="coiled-coil region" evidence="6">
    <location>
        <begin position="1064"/>
        <end position="1105"/>
    </location>
</feature>
<feature type="coiled-coil region" evidence="6">
    <location>
        <begin position="857"/>
        <end position="947"/>
    </location>
</feature>
<dbReference type="FunFam" id="2.120.10.80:FF:000049">
    <property type="entry name" value="Cell polarity protein (Tea1)"/>
    <property type="match status" value="1"/>
</dbReference>
<dbReference type="InterPro" id="IPR015915">
    <property type="entry name" value="Kelch-typ_b-propeller"/>
</dbReference>
<evidence type="ECO:0000256" key="4">
    <source>
        <dbReference type="ARBA" id="ARBA00022737"/>
    </source>
</evidence>
<feature type="compositionally biased region" description="Polar residues" evidence="7">
    <location>
        <begin position="554"/>
        <end position="568"/>
    </location>
</feature>
<name>A0A420I2W1_9PEZI</name>
<evidence type="ECO:0000313" key="9">
    <source>
        <dbReference type="Proteomes" id="UP000286134"/>
    </source>
</evidence>
<evidence type="ECO:0000256" key="1">
    <source>
        <dbReference type="ARBA" id="ARBA00004496"/>
    </source>
</evidence>
<evidence type="ECO:0000313" key="8">
    <source>
        <dbReference type="EMBL" id="RKF64012.1"/>
    </source>
</evidence>
<feature type="compositionally biased region" description="Polar residues" evidence="7">
    <location>
        <begin position="44"/>
        <end position="61"/>
    </location>
</feature>
<evidence type="ECO:0000256" key="5">
    <source>
        <dbReference type="ARBA" id="ARBA00023054"/>
    </source>
</evidence>
<keyword evidence="5 6" id="KW-0175">Coiled coil</keyword>
<feature type="compositionally biased region" description="Polar residues" evidence="7">
    <location>
        <begin position="27"/>
        <end position="37"/>
    </location>
</feature>
<feature type="region of interest" description="Disordered" evidence="7">
    <location>
        <begin position="1321"/>
        <end position="1341"/>
    </location>
</feature>
<organism evidence="8 9">
    <name type="scientific">Erysiphe neolycopersici</name>
    <dbReference type="NCBI Taxonomy" id="212602"/>
    <lineage>
        <taxon>Eukaryota</taxon>
        <taxon>Fungi</taxon>
        <taxon>Dikarya</taxon>
        <taxon>Ascomycota</taxon>
        <taxon>Pezizomycotina</taxon>
        <taxon>Leotiomycetes</taxon>
        <taxon>Erysiphales</taxon>
        <taxon>Erysiphaceae</taxon>
        <taxon>Erysiphe</taxon>
    </lineage>
</organism>